<reference evidence="1" key="1">
    <citation type="submission" date="2021-11" db="EMBL/GenBank/DDBJ databases">
        <title>Draft genome sequence of Alcaligenes endophyticus type strain CCUG 75668T.</title>
        <authorList>
            <person name="Salva-Serra F."/>
            <person name="Duran R.E."/>
            <person name="Seeger M."/>
            <person name="Moore E.R.B."/>
            <person name="Jaen-Luchoro D."/>
        </authorList>
    </citation>
    <scope>NUCLEOTIDE SEQUENCE</scope>
    <source>
        <strain evidence="1">CCUG 75668</strain>
    </source>
</reference>
<organism evidence="1 2">
    <name type="scientific">Alcaligenes endophyticus</name>
    <dbReference type="NCBI Taxonomy" id="1929088"/>
    <lineage>
        <taxon>Bacteria</taxon>
        <taxon>Pseudomonadati</taxon>
        <taxon>Pseudomonadota</taxon>
        <taxon>Betaproteobacteria</taxon>
        <taxon>Burkholderiales</taxon>
        <taxon>Alcaligenaceae</taxon>
        <taxon>Alcaligenes</taxon>
    </lineage>
</organism>
<dbReference type="PANTHER" id="PTHR36510:SF1">
    <property type="entry name" value="GLUTAMATE--CYSTEINE LIGASE 2-RELATED"/>
    <property type="match status" value="1"/>
</dbReference>
<evidence type="ECO:0000313" key="2">
    <source>
        <dbReference type="Proteomes" id="UP001168613"/>
    </source>
</evidence>
<dbReference type="PANTHER" id="PTHR36510">
    <property type="entry name" value="GLUTAMATE--CYSTEINE LIGASE 2-RELATED"/>
    <property type="match status" value="1"/>
</dbReference>
<dbReference type="InterPro" id="IPR050141">
    <property type="entry name" value="GCL_type2/YbdK_subfam"/>
</dbReference>
<sequence length="505" mass="55604">MYTSNTASTLAGAQLGLELEMGVVSTASGQSAAVNNYFAELQRIKAHTEPKAELVMTGDRATAVQTSQADCGLDNGFNLLETALRPVASKQGGLLELARRAGQEVSHSLQALQTEGLTILNAAQHPQQTCDVTWYRHTRVDRPIYQELTEHRGWAHHLGLDAKAQNGANTQVPVQQAVAAMNTMLALAPAFIALFANSPLEAGQQTTYKENRLTLWPRMFAQARFAGDRHVQTLPNRPFHDLADYFLWMFGRATVSRSLPLEGGQSYKSPQSVLLCQNLSLQDFLYAGQASAHYLGSRESLSLQARSEHFVYSQIAMFLDARLRYSVQVYPPLLQLLRAWEQAQGLEQLLADCGAVMYIEGRAPGANFPDAVLLQEAGSHVALSSIIAPQALQLGLLRNVAEATQLWQRWGWEQLAALRVNAMTEALDDLSVLALCQEVLEVALDGLDASEQSCLAYVQYGVQAKRCGADRLLASWRRAQGLNPAERLQWMLEQHQVISPNAIQQ</sequence>
<dbReference type="Pfam" id="PF04107">
    <property type="entry name" value="GCS2"/>
    <property type="match status" value="1"/>
</dbReference>
<accession>A0ABT8EFP0</accession>
<protein>
    <recommendedName>
        <fullName evidence="3">Glutamate--cysteine ligase</fullName>
    </recommendedName>
</protein>
<gene>
    <name evidence="1" type="ORF">LMS43_02125</name>
</gene>
<proteinExistence type="predicted"/>
<evidence type="ECO:0008006" key="3">
    <source>
        <dbReference type="Google" id="ProtNLM"/>
    </source>
</evidence>
<comment type="caution">
    <text evidence="1">The sequence shown here is derived from an EMBL/GenBank/DDBJ whole genome shotgun (WGS) entry which is preliminary data.</text>
</comment>
<dbReference type="InterPro" id="IPR014746">
    <property type="entry name" value="Gln_synth/guanido_kin_cat_dom"/>
</dbReference>
<dbReference type="Proteomes" id="UP001168613">
    <property type="component" value="Unassembled WGS sequence"/>
</dbReference>
<evidence type="ECO:0000313" key="1">
    <source>
        <dbReference type="EMBL" id="MDN4120078.1"/>
    </source>
</evidence>
<dbReference type="EMBL" id="JAJHNU010000001">
    <property type="protein sequence ID" value="MDN4120078.1"/>
    <property type="molecule type" value="Genomic_DNA"/>
</dbReference>
<dbReference type="RefSeq" id="WP_266122586.1">
    <property type="nucleotide sequence ID" value="NZ_JAJHNU010000001.1"/>
</dbReference>
<keyword evidence="2" id="KW-1185">Reference proteome</keyword>
<dbReference type="Gene3D" id="3.30.590.20">
    <property type="match status" value="1"/>
</dbReference>
<dbReference type="SUPFAM" id="SSF55931">
    <property type="entry name" value="Glutamine synthetase/guanido kinase"/>
    <property type="match status" value="1"/>
</dbReference>
<dbReference type="InterPro" id="IPR006336">
    <property type="entry name" value="GCS2"/>
</dbReference>
<name>A0ABT8EFP0_9BURK</name>